<dbReference type="AlphaFoldDB" id="A0A160P5K8"/>
<accession>A0A160P5K8</accession>
<sequence length="51" mass="5553">MTDPRSKLNSFTPHGSRPDRAIPYGRKDDMVGDVSDADTTDSTDKRGGDRG</sequence>
<name>A0A160P5K8_STRLU</name>
<evidence type="ECO:0000313" key="3">
    <source>
        <dbReference type="Proteomes" id="UP000217676"/>
    </source>
</evidence>
<evidence type="ECO:0000313" key="2">
    <source>
        <dbReference type="EMBL" id="BAU86245.1"/>
    </source>
</evidence>
<keyword evidence="3" id="KW-1185">Reference proteome</keyword>
<dbReference type="Proteomes" id="UP000217676">
    <property type="component" value="Chromosome"/>
</dbReference>
<feature type="compositionally biased region" description="Basic and acidic residues" evidence="1">
    <location>
        <begin position="42"/>
        <end position="51"/>
    </location>
</feature>
<evidence type="ECO:0000256" key="1">
    <source>
        <dbReference type="SAM" id="MobiDB-lite"/>
    </source>
</evidence>
<dbReference type="KEGG" id="slau:SLA_5364"/>
<protein>
    <submittedName>
        <fullName evidence="2">Uncharacterized protein</fullName>
    </submittedName>
</protein>
<proteinExistence type="predicted"/>
<organism evidence="2 3">
    <name type="scientific">Streptomyces laurentii</name>
    <dbReference type="NCBI Taxonomy" id="39478"/>
    <lineage>
        <taxon>Bacteria</taxon>
        <taxon>Bacillati</taxon>
        <taxon>Actinomycetota</taxon>
        <taxon>Actinomycetes</taxon>
        <taxon>Kitasatosporales</taxon>
        <taxon>Streptomycetaceae</taxon>
        <taxon>Streptomyces</taxon>
    </lineage>
</organism>
<feature type="region of interest" description="Disordered" evidence="1">
    <location>
        <begin position="1"/>
        <end position="51"/>
    </location>
</feature>
<feature type="compositionally biased region" description="Basic and acidic residues" evidence="1">
    <location>
        <begin position="16"/>
        <end position="30"/>
    </location>
</feature>
<dbReference type="EMBL" id="AP017424">
    <property type="protein sequence ID" value="BAU86245.1"/>
    <property type="molecule type" value="Genomic_DNA"/>
</dbReference>
<reference evidence="2 3" key="1">
    <citation type="journal article" date="2016" name="Genome Announc.">
        <title>Complete Genome Sequence of Thiostrepton-Producing Streptomyces laurentii ATCC 31255.</title>
        <authorList>
            <person name="Doi K."/>
            <person name="Fujino Y."/>
            <person name="Nagayoshi Y."/>
            <person name="Ohshima T."/>
            <person name="Ogata S."/>
        </authorList>
    </citation>
    <scope>NUCLEOTIDE SEQUENCE [LARGE SCALE GENOMIC DNA]</scope>
    <source>
        <strain evidence="2 3">ATCC 31255</strain>
    </source>
</reference>
<gene>
    <name evidence="2" type="ORF">SLA_5364</name>
</gene>